<protein>
    <submittedName>
        <fullName evidence="7">IclR family transcriptional regulator</fullName>
    </submittedName>
</protein>
<dbReference type="PANTHER" id="PTHR30136:SF24">
    <property type="entry name" value="HTH-TYPE TRANSCRIPTIONAL REPRESSOR ALLR"/>
    <property type="match status" value="1"/>
</dbReference>
<keyword evidence="3" id="KW-0804">Transcription</keyword>
<proteinExistence type="predicted"/>
<dbReference type="PANTHER" id="PTHR30136">
    <property type="entry name" value="HELIX-TURN-HELIX TRANSCRIPTIONAL REGULATOR, ICLR FAMILY"/>
    <property type="match status" value="1"/>
</dbReference>
<dbReference type="InterPro" id="IPR029016">
    <property type="entry name" value="GAF-like_dom_sf"/>
</dbReference>
<evidence type="ECO:0000259" key="5">
    <source>
        <dbReference type="PROSITE" id="PS51077"/>
    </source>
</evidence>
<dbReference type="PROSITE" id="PS51078">
    <property type="entry name" value="ICLR_ED"/>
    <property type="match status" value="1"/>
</dbReference>
<dbReference type="InterPro" id="IPR036388">
    <property type="entry name" value="WH-like_DNA-bd_sf"/>
</dbReference>
<comment type="caution">
    <text evidence="7">The sequence shown here is derived from an EMBL/GenBank/DDBJ whole genome shotgun (WGS) entry which is preliminary data.</text>
</comment>
<dbReference type="Gene3D" id="1.10.10.10">
    <property type="entry name" value="Winged helix-like DNA-binding domain superfamily/Winged helix DNA-binding domain"/>
    <property type="match status" value="1"/>
</dbReference>
<keyword evidence="8" id="KW-1185">Reference proteome</keyword>
<dbReference type="InterPro" id="IPR005471">
    <property type="entry name" value="Tscrpt_reg_IclR_N"/>
</dbReference>
<gene>
    <name evidence="7" type="ORF">ACFQ3C_04855</name>
</gene>
<dbReference type="EMBL" id="JBHTKR010000002">
    <property type="protein sequence ID" value="MFD1193991.1"/>
    <property type="molecule type" value="Genomic_DNA"/>
</dbReference>
<evidence type="ECO:0000256" key="1">
    <source>
        <dbReference type="ARBA" id="ARBA00023015"/>
    </source>
</evidence>
<dbReference type="SUPFAM" id="SSF46785">
    <property type="entry name" value="Winged helix' DNA-binding domain"/>
    <property type="match status" value="1"/>
</dbReference>
<dbReference type="Pfam" id="PF01614">
    <property type="entry name" value="IclR_C"/>
    <property type="match status" value="1"/>
</dbReference>
<dbReference type="PROSITE" id="PS51077">
    <property type="entry name" value="HTH_ICLR"/>
    <property type="match status" value="1"/>
</dbReference>
<evidence type="ECO:0000256" key="2">
    <source>
        <dbReference type="ARBA" id="ARBA00023125"/>
    </source>
</evidence>
<dbReference type="SMART" id="SM00346">
    <property type="entry name" value="HTH_ICLR"/>
    <property type="match status" value="1"/>
</dbReference>
<organism evidence="7 8">
    <name type="scientific">Seohaeicola saemankumensis</name>
    <dbReference type="NCBI Taxonomy" id="481181"/>
    <lineage>
        <taxon>Bacteria</taxon>
        <taxon>Pseudomonadati</taxon>
        <taxon>Pseudomonadota</taxon>
        <taxon>Alphaproteobacteria</taxon>
        <taxon>Rhodobacterales</taxon>
        <taxon>Roseobacteraceae</taxon>
        <taxon>Seohaeicola</taxon>
    </lineage>
</organism>
<evidence type="ECO:0000313" key="7">
    <source>
        <dbReference type="EMBL" id="MFD1193991.1"/>
    </source>
</evidence>
<evidence type="ECO:0000256" key="3">
    <source>
        <dbReference type="ARBA" id="ARBA00023163"/>
    </source>
</evidence>
<sequence>MAQAERKARGRPKSPFTDTGGQTMQALDRALGVLNALARLERASLTDLSLALGIPTATTHRILTTLQKHRFAELDEATQDWMVGIEAYRTGASFLKRMNLADISRPVMRALMQATGETANLAIRDRAEVVFIGQIETPNPIRAFFNPGTRTPMHASGTGKAILATLPEDRLRALIQSSGLPAFTERTLSTPAALFSDLDQTRARGWSFDQEERHIGMSCIGAAIFDAQGQAVGGVSISGPSARFDARSSLEYGRQVAEAAAEITRAMGGRSPA</sequence>
<evidence type="ECO:0000313" key="8">
    <source>
        <dbReference type="Proteomes" id="UP001597151"/>
    </source>
</evidence>
<dbReference type="Gene3D" id="3.30.450.40">
    <property type="match status" value="1"/>
</dbReference>
<dbReference type="InterPro" id="IPR050707">
    <property type="entry name" value="HTH_MetabolicPath_Reg"/>
</dbReference>
<keyword evidence="2" id="KW-0238">DNA-binding</keyword>
<evidence type="ECO:0000256" key="4">
    <source>
        <dbReference type="SAM" id="MobiDB-lite"/>
    </source>
</evidence>
<reference evidence="8" key="1">
    <citation type="journal article" date="2019" name="Int. J. Syst. Evol. Microbiol.">
        <title>The Global Catalogue of Microorganisms (GCM) 10K type strain sequencing project: providing services to taxonomists for standard genome sequencing and annotation.</title>
        <authorList>
            <consortium name="The Broad Institute Genomics Platform"/>
            <consortium name="The Broad Institute Genome Sequencing Center for Infectious Disease"/>
            <person name="Wu L."/>
            <person name="Ma J."/>
        </authorList>
    </citation>
    <scope>NUCLEOTIDE SEQUENCE [LARGE SCALE GENOMIC DNA]</scope>
    <source>
        <strain evidence="8">CCUG 55328</strain>
    </source>
</reference>
<dbReference type="InterPro" id="IPR014757">
    <property type="entry name" value="Tscrpt_reg_IclR_C"/>
</dbReference>
<feature type="domain" description="HTH iclR-type" evidence="5">
    <location>
        <begin position="24"/>
        <end position="85"/>
    </location>
</feature>
<accession>A0ABW3TD82</accession>
<feature type="domain" description="IclR-ED" evidence="6">
    <location>
        <begin position="86"/>
        <end position="269"/>
    </location>
</feature>
<feature type="region of interest" description="Disordered" evidence="4">
    <location>
        <begin position="1"/>
        <end position="21"/>
    </location>
</feature>
<dbReference type="RefSeq" id="WP_380789341.1">
    <property type="nucleotide sequence ID" value="NZ_JBHTKR010000002.1"/>
</dbReference>
<evidence type="ECO:0000259" key="6">
    <source>
        <dbReference type="PROSITE" id="PS51078"/>
    </source>
</evidence>
<dbReference type="SUPFAM" id="SSF55781">
    <property type="entry name" value="GAF domain-like"/>
    <property type="match status" value="1"/>
</dbReference>
<dbReference type="Proteomes" id="UP001597151">
    <property type="component" value="Unassembled WGS sequence"/>
</dbReference>
<dbReference type="InterPro" id="IPR036390">
    <property type="entry name" value="WH_DNA-bd_sf"/>
</dbReference>
<dbReference type="Pfam" id="PF09339">
    <property type="entry name" value="HTH_IclR"/>
    <property type="match status" value="1"/>
</dbReference>
<name>A0ABW3TD82_9RHOB</name>
<keyword evidence="1" id="KW-0805">Transcription regulation</keyword>